<evidence type="ECO:0000256" key="1">
    <source>
        <dbReference type="ARBA" id="ARBA00004508"/>
    </source>
</evidence>
<dbReference type="PANTHER" id="PTHR33510:SF5">
    <property type="entry name" value="PROTEIN TIC 20-II, CHLOROPLASTIC"/>
    <property type="match status" value="1"/>
</dbReference>
<accession>A0A1X9PU70</accession>
<evidence type="ECO:0000256" key="5">
    <source>
        <dbReference type="ARBA" id="ARBA00022989"/>
    </source>
</evidence>
<keyword evidence="5 7" id="KW-1133">Transmembrane helix</keyword>
<dbReference type="Pfam" id="PF16166">
    <property type="entry name" value="TIC20"/>
    <property type="match status" value="1"/>
</dbReference>
<geneLocation type="chloroplast" evidence="8"/>
<dbReference type="AlphaFoldDB" id="A0A1X9PU70"/>
<organism evidence="8">
    <name type="scientific">Flintiella sanguinaria</name>
    <dbReference type="NCBI Taxonomy" id="101926"/>
    <lineage>
        <taxon>Eukaryota</taxon>
        <taxon>Rhodophyta</taxon>
        <taxon>Bangiophyceae</taxon>
        <taxon>Porphyridiales</taxon>
        <taxon>Porphyridiaceae</taxon>
        <taxon>Flintiella</taxon>
    </lineage>
</organism>
<feature type="transmembrane region" description="Helical" evidence="7">
    <location>
        <begin position="61"/>
        <end position="79"/>
    </location>
</feature>
<comment type="subcellular location">
    <subcellularLocation>
        <location evidence="1 7">Plastid</location>
        <location evidence="1 7">Chloroplast membrane</location>
        <topology evidence="1 7">Multi-pass membrane protein</topology>
    </subcellularLocation>
</comment>
<name>A0A1X9PU70_9RHOD</name>
<comment type="caution">
    <text evidence="7">Lacks conserved residue(s) required for the propagation of feature annotation.</text>
</comment>
<evidence type="ECO:0000256" key="6">
    <source>
        <dbReference type="ARBA" id="ARBA00023136"/>
    </source>
</evidence>
<evidence type="ECO:0000313" key="8">
    <source>
        <dbReference type="EMBL" id="ARO91040.1"/>
    </source>
</evidence>
<keyword evidence="7 8" id="KW-0934">Plastid</keyword>
<dbReference type="GO" id="GO:0031969">
    <property type="term" value="C:chloroplast membrane"/>
    <property type="evidence" value="ECO:0007669"/>
    <property type="project" value="UniProtKB-SubCell"/>
</dbReference>
<keyword evidence="4 7" id="KW-0812">Transmembrane</keyword>
<keyword evidence="6 7" id="KW-0472">Membrane</keyword>
<dbReference type="PANTHER" id="PTHR33510">
    <property type="entry name" value="PROTEIN TIC 20-II, CHLOROPLASTIC"/>
    <property type="match status" value="1"/>
</dbReference>
<evidence type="ECO:0000256" key="7">
    <source>
        <dbReference type="RuleBase" id="RU367003"/>
    </source>
</evidence>
<feature type="transmembrane region" description="Helical" evidence="7">
    <location>
        <begin position="119"/>
        <end position="143"/>
    </location>
</feature>
<sequence>MKEKKNHISIIIRLFCVIPYLLPLLEGFQDFGHIVLADYPFGIMKLYKKTFMSYVIFYSNNPWLSIIIFFLLYYFIVSAKGPVPIHRILKFNTLQAIILYMVIIVFANVFRLFPVNFKFGLYGMMLCNTLFWFVLSTVFYSVWHALKGTYTQIPVISEGAKMHLDFGID</sequence>
<evidence type="ECO:0000256" key="3">
    <source>
        <dbReference type="ARBA" id="ARBA00017412"/>
    </source>
</evidence>
<keyword evidence="7 8" id="KW-0150">Chloroplast</keyword>
<protein>
    <recommendedName>
        <fullName evidence="3 7">Tic20 family protein Ycf60</fullName>
    </recommendedName>
</protein>
<gene>
    <name evidence="8" type="primary">ycf60</name>
</gene>
<proteinExistence type="inferred from homology"/>
<comment type="similarity">
    <text evidence="2 7">Belongs to the Tic20 family.</text>
</comment>
<feature type="transmembrane region" description="Helical" evidence="7">
    <location>
        <begin position="91"/>
        <end position="113"/>
    </location>
</feature>
<dbReference type="InterPro" id="IPR005691">
    <property type="entry name" value="Tic20"/>
</dbReference>
<evidence type="ECO:0000256" key="2">
    <source>
        <dbReference type="ARBA" id="ARBA00009596"/>
    </source>
</evidence>
<dbReference type="EMBL" id="KY709211">
    <property type="protein sequence ID" value="ARO91040.1"/>
    <property type="molecule type" value="Genomic_DNA"/>
</dbReference>
<reference evidence="8" key="1">
    <citation type="submission" date="2017-03" db="EMBL/GenBank/DDBJ databases">
        <title>The new red algal subphylum Proteorhodophytina comprises the largest and most divergent plastid genomes known.</title>
        <authorList>
            <person name="Munoz-Gomez S.A."/>
            <person name="Mejia-Franco F.G."/>
            <person name="Durnin K."/>
            <person name="Morgan C."/>
            <person name="Grisdale C.J."/>
            <person name="Archibald J.M."/>
            <person name="Slamovits C.H."/>
        </authorList>
    </citation>
    <scope>NUCLEOTIDE SEQUENCE</scope>
    <source>
        <strain evidence="8">UTEX LB2060</strain>
    </source>
</reference>
<evidence type="ECO:0000256" key="4">
    <source>
        <dbReference type="ARBA" id="ARBA00022692"/>
    </source>
</evidence>